<reference evidence="2" key="1">
    <citation type="journal article" date="2022" name="Nat. Commun.">
        <title>Chromosome evolution and the genetic basis of agronomically important traits in greater yam.</title>
        <authorList>
            <person name="Bredeson J.V."/>
            <person name="Lyons J.B."/>
            <person name="Oniyinde I.O."/>
            <person name="Okereke N.R."/>
            <person name="Kolade O."/>
            <person name="Nnabue I."/>
            <person name="Nwadili C.O."/>
            <person name="Hribova E."/>
            <person name="Parker M."/>
            <person name="Nwogha J."/>
            <person name="Shu S."/>
            <person name="Carlson J."/>
            <person name="Kariba R."/>
            <person name="Muthemba S."/>
            <person name="Knop K."/>
            <person name="Barton G.J."/>
            <person name="Sherwood A.V."/>
            <person name="Lopez-Montes A."/>
            <person name="Asiedu R."/>
            <person name="Jamnadass R."/>
            <person name="Muchugi A."/>
            <person name="Goodstein D."/>
            <person name="Egesi C.N."/>
            <person name="Featherston J."/>
            <person name="Asfaw A."/>
            <person name="Simpson G.G."/>
            <person name="Dolezel J."/>
            <person name="Hendre P.S."/>
            <person name="Van Deynze A."/>
            <person name="Kumar P.L."/>
            <person name="Obidiegwu J.E."/>
            <person name="Bhattacharjee R."/>
            <person name="Rokhsar D.S."/>
        </authorList>
    </citation>
    <scope>NUCLEOTIDE SEQUENCE [LARGE SCALE GENOMIC DNA]</scope>
    <source>
        <strain evidence="2">cv. TDa95/00328</strain>
    </source>
</reference>
<sequence>MLWWLKVHQALCHHPMLQRTPTNAPVMDYQTTGSEHLMKRMRTSPSYEVSFAGPSHLFTIYSQDDLLRTVVLTLNQGSNVTSLDFHQQQQTILLVGTNVGDIGIWEVGSRERIVNKTFKIHEISNCSMPLPAALVKDAGVSVS</sequence>
<proteinExistence type="predicted"/>
<keyword evidence="2" id="KW-1185">Reference proteome</keyword>
<organism evidence="1 2">
    <name type="scientific">Dioscorea alata</name>
    <name type="common">Purple yam</name>
    <dbReference type="NCBI Taxonomy" id="55571"/>
    <lineage>
        <taxon>Eukaryota</taxon>
        <taxon>Viridiplantae</taxon>
        <taxon>Streptophyta</taxon>
        <taxon>Embryophyta</taxon>
        <taxon>Tracheophyta</taxon>
        <taxon>Spermatophyta</taxon>
        <taxon>Magnoliopsida</taxon>
        <taxon>Liliopsida</taxon>
        <taxon>Dioscoreales</taxon>
        <taxon>Dioscoreaceae</taxon>
        <taxon>Dioscorea</taxon>
    </lineage>
</organism>
<protein>
    <submittedName>
        <fullName evidence="1">WD40-repeat-containing domain-containing protein</fullName>
    </submittedName>
</protein>
<gene>
    <name evidence="1" type="ORF">IHE45_07G068500</name>
</gene>
<evidence type="ECO:0000313" key="1">
    <source>
        <dbReference type="EMBL" id="KAH7677219.1"/>
    </source>
</evidence>
<name>A0ACB7VS30_DIOAL</name>
<evidence type="ECO:0000313" key="2">
    <source>
        <dbReference type="Proteomes" id="UP000827976"/>
    </source>
</evidence>
<comment type="caution">
    <text evidence="1">The sequence shown here is derived from an EMBL/GenBank/DDBJ whole genome shotgun (WGS) entry which is preliminary data.</text>
</comment>
<dbReference type="EMBL" id="CM037017">
    <property type="protein sequence ID" value="KAH7677219.1"/>
    <property type="molecule type" value="Genomic_DNA"/>
</dbReference>
<dbReference type="Proteomes" id="UP000827976">
    <property type="component" value="Chromosome 7"/>
</dbReference>
<accession>A0ACB7VS30</accession>